<evidence type="ECO:0000313" key="1">
    <source>
        <dbReference type="EMBL" id="MXQ13359.1"/>
    </source>
</evidence>
<dbReference type="RefSeq" id="WP_160886246.1">
    <property type="nucleotide sequence ID" value="NZ_WURB01000015.1"/>
</dbReference>
<comment type="caution">
    <text evidence="1">The sequence shown here is derived from an EMBL/GenBank/DDBJ whole genome shotgun (WGS) entry which is preliminary data.</text>
</comment>
<dbReference type="AlphaFoldDB" id="A0A7X3MUC5"/>
<gene>
    <name evidence="1" type="ORF">GR328_18200</name>
</gene>
<name>A0A7X3MUC5_9HYPH</name>
<proteinExistence type="predicted"/>
<keyword evidence="2" id="KW-1185">Reference proteome</keyword>
<organism evidence="1 2">
    <name type="scientific">Microvirga makkahensis</name>
    <dbReference type="NCBI Taxonomy" id="1128670"/>
    <lineage>
        <taxon>Bacteria</taxon>
        <taxon>Pseudomonadati</taxon>
        <taxon>Pseudomonadota</taxon>
        <taxon>Alphaproteobacteria</taxon>
        <taxon>Hyphomicrobiales</taxon>
        <taxon>Methylobacteriaceae</taxon>
        <taxon>Microvirga</taxon>
    </lineage>
</organism>
<reference evidence="1 2" key="2">
    <citation type="submission" date="2020-01" db="EMBL/GenBank/DDBJ databases">
        <title>Microvirga sp. nov., an arsenate reduction bacterium isolated from Tibet hotspring sediments.</title>
        <authorList>
            <person name="Xian W.-D."/>
            <person name="Li W.-J."/>
        </authorList>
    </citation>
    <scope>NUCLEOTIDE SEQUENCE [LARGE SCALE GENOMIC DNA]</scope>
    <source>
        <strain evidence="1 2">KCTC 23863</strain>
    </source>
</reference>
<accession>A0A7X3MUC5</accession>
<dbReference type="Proteomes" id="UP000436483">
    <property type="component" value="Unassembled WGS sequence"/>
</dbReference>
<evidence type="ECO:0000313" key="2">
    <source>
        <dbReference type="Proteomes" id="UP000436483"/>
    </source>
</evidence>
<reference evidence="1 2" key="1">
    <citation type="submission" date="2019-12" db="EMBL/GenBank/DDBJ databases">
        <authorList>
            <person name="Yuan C.-G."/>
        </authorList>
    </citation>
    <scope>NUCLEOTIDE SEQUENCE [LARGE SCALE GENOMIC DNA]</scope>
    <source>
        <strain evidence="1 2">KCTC 23863</strain>
    </source>
</reference>
<dbReference type="EMBL" id="WURB01000015">
    <property type="protein sequence ID" value="MXQ13359.1"/>
    <property type="molecule type" value="Genomic_DNA"/>
</dbReference>
<sequence>MQLDLPAAGRADTAPFMDQRNVAGNAFLDRQGGEPDHVHGRPPLMENQATDCVFQQAGNVAHAANLIQCKDGIGTAATASSCRWALVLNK</sequence>
<protein>
    <submittedName>
        <fullName evidence="1">Uncharacterized protein</fullName>
    </submittedName>
</protein>